<organism evidence="2 3">
    <name type="scientific">Hondaea fermentalgiana</name>
    <dbReference type="NCBI Taxonomy" id="2315210"/>
    <lineage>
        <taxon>Eukaryota</taxon>
        <taxon>Sar</taxon>
        <taxon>Stramenopiles</taxon>
        <taxon>Bigyra</taxon>
        <taxon>Labyrinthulomycetes</taxon>
        <taxon>Thraustochytrida</taxon>
        <taxon>Thraustochytriidae</taxon>
        <taxon>Hondaea</taxon>
    </lineage>
</organism>
<feature type="region of interest" description="Disordered" evidence="1">
    <location>
        <begin position="1"/>
        <end position="48"/>
    </location>
</feature>
<evidence type="ECO:0000313" key="3">
    <source>
        <dbReference type="Proteomes" id="UP000241890"/>
    </source>
</evidence>
<feature type="compositionally biased region" description="Basic and acidic residues" evidence="1">
    <location>
        <begin position="218"/>
        <end position="231"/>
    </location>
</feature>
<sequence length="306" mass="32156">MSGQTRQRRRGGPEKGQQGQGAAQGAAQGRGGGGDAGRGDDGRTPRRVVADVQRYPSIAVSDGVNAACCWYAAKASFDKGRVDVAMGMGVVALASTIGTLRFGLAPRTLAEANSLWAEFAGRVGIPMLGLGFARSRGLWPAILGPPEDVGFPFDLASGVTLGAVASRLPSVSPVMQEVYKILVGVASLGCVLYAEGLDNKEALAAVATFATAGLLVGNDRHRSSDHGDNVRNDANNNNNNDNNNNNNDNGRGEGALGDFDGIAERSSWEHAEKEQEQERNTLCCRSGSHIGGSDVEDCRCWEPNRK</sequence>
<gene>
    <name evidence="2" type="ORF">FCC1311_049502</name>
</gene>
<dbReference type="Proteomes" id="UP000241890">
    <property type="component" value="Unassembled WGS sequence"/>
</dbReference>
<evidence type="ECO:0000256" key="1">
    <source>
        <dbReference type="SAM" id="MobiDB-lite"/>
    </source>
</evidence>
<feature type="compositionally biased region" description="Low complexity" evidence="1">
    <location>
        <begin position="232"/>
        <end position="249"/>
    </location>
</feature>
<feature type="compositionally biased region" description="Basic residues" evidence="1">
    <location>
        <begin position="1"/>
        <end position="10"/>
    </location>
</feature>
<dbReference type="EMBL" id="BEYU01000047">
    <property type="protein sequence ID" value="GBG28729.1"/>
    <property type="molecule type" value="Genomic_DNA"/>
</dbReference>
<evidence type="ECO:0000313" key="2">
    <source>
        <dbReference type="EMBL" id="GBG28729.1"/>
    </source>
</evidence>
<name>A0A2R5GEJ2_9STRA</name>
<dbReference type="OrthoDB" id="197579at2759"/>
<protein>
    <submittedName>
        <fullName evidence="2">Uncharacterized protein</fullName>
    </submittedName>
</protein>
<feature type="compositionally biased region" description="Basic and acidic residues" evidence="1">
    <location>
        <begin position="262"/>
        <end position="279"/>
    </location>
</feature>
<feature type="compositionally biased region" description="Low complexity" evidence="1">
    <location>
        <begin position="15"/>
        <end position="27"/>
    </location>
</feature>
<keyword evidence="3" id="KW-1185">Reference proteome</keyword>
<dbReference type="InParanoid" id="A0A2R5GEJ2"/>
<accession>A0A2R5GEJ2</accession>
<proteinExistence type="predicted"/>
<reference evidence="2 3" key="1">
    <citation type="submission" date="2017-12" db="EMBL/GenBank/DDBJ databases">
        <title>Sequencing, de novo assembly and annotation of complete genome of a new Thraustochytrid species, strain FCC1311.</title>
        <authorList>
            <person name="Sedici K."/>
            <person name="Godart F."/>
            <person name="Aiese Cigliano R."/>
            <person name="Sanseverino W."/>
            <person name="Barakat M."/>
            <person name="Ortet P."/>
            <person name="Marechal E."/>
            <person name="Cagnac O."/>
            <person name="Amato A."/>
        </authorList>
    </citation>
    <scope>NUCLEOTIDE SEQUENCE [LARGE SCALE GENOMIC DNA]</scope>
</reference>
<feature type="region of interest" description="Disordered" evidence="1">
    <location>
        <begin position="218"/>
        <end position="296"/>
    </location>
</feature>
<comment type="caution">
    <text evidence="2">The sequence shown here is derived from an EMBL/GenBank/DDBJ whole genome shotgun (WGS) entry which is preliminary data.</text>
</comment>
<dbReference type="AlphaFoldDB" id="A0A2R5GEJ2"/>